<dbReference type="EMBL" id="BLXT01001848">
    <property type="protein sequence ID" value="GFN88531.1"/>
    <property type="molecule type" value="Genomic_DNA"/>
</dbReference>
<evidence type="ECO:0000313" key="2">
    <source>
        <dbReference type="EMBL" id="GFN88531.1"/>
    </source>
</evidence>
<gene>
    <name evidence="2" type="ORF">PoB_001503700</name>
</gene>
<comment type="caution">
    <text evidence="2">The sequence shown here is derived from an EMBL/GenBank/DDBJ whole genome shotgun (WGS) entry which is preliminary data.</text>
</comment>
<feature type="compositionally biased region" description="Basic and acidic residues" evidence="1">
    <location>
        <begin position="121"/>
        <end position="134"/>
    </location>
</feature>
<accession>A0AAV3Z005</accession>
<protein>
    <submittedName>
        <fullName evidence="2">Uncharacterized protein</fullName>
    </submittedName>
</protein>
<keyword evidence="3" id="KW-1185">Reference proteome</keyword>
<proteinExistence type="predicted"/>
<feature type="region of interest" description="Disordered" evidence="1">
    <location>
        <begin position="59"/>
        <end position="134"/>
    </location>
</feature>
<sequence>MRQIKVFDNHIIFFTHEAGNVLINHTTIYAPVDTSLVETDNEKDDAAIPYATEDVNISSPEDRLDIGNEGHGGVDDEHQIHINTNDDGLFDDPQTNVDANDEGSHDGLIDDAKTNSDTNDEGSHHGLLDDPQTK</sequence>
<dbReference type="Proteomes" id="UP000735302">
    <property type="component" value="Unassembled WGS sequence"/>
</dbReference>
<organism evidence="2 3">
    <name type="scientific">Plakobranchus ocellatus</name>
    <dbReference type="NCBI Taxonomy" id="259542"/>
    <lineage>
        <taxon>Eukaryota</taxon>
        <taxon>Metazoa</taxon>
        <taxon>Spiralia</taxon>
        <taxon>Lophotrochozoa</taxon>
        <taxon>Mollusca</taxon>
        <taxon>Gastropoda</taxon>
        <taxon>Heterobranchia</taxon>
        <taxon>Euthyneura</taxon>
        <taxon>Panpulmonata</taxon>
        <taxon>Sacoglossa</taxon>
        <taxon>Placobranchoidea</taxon>
        <taxon>Plakobranchidae</taxon>
        <taxon>Plakobranchus</taxon>
    </lineage>
</organism>
<name>A0AAV3Z005_9GAST</name>
<feature type="compositionally biased region" description="Basic and acidic residues" evidence="1">
    <location>
        <begin position="60"/>
        <end position="80"/>
    </location>
</feature>
<evidence type="ECO:0000313" key="3">
    <source>
        <dbReference type="Proteomes" id="UP000735302"/>
    </source>
</evidence>
<dbReference type="AlphaFoldDB" id="A0AAV3Z005"/>
<reference evidence="2 3" key="1">
    <citation type="journal article" date="2021" name="Elife">
        <title>Chloroplast acquisition without the gene transfer in kleptoplastic sea slugs, Plakobranchus ocellatus.</title>
        <authorList>
            <person name="Maeda T."/>
            <person name="Takahashi S."/>
            <person name="Yoshida T."/>
            <person name="Shimamura S."/>
            <person name="Takaki Y."/>
            <person name="Nagai Y."/>
            <person name="Toyoda A."/>
            <person name="Suzuki Y."/>
            <person name="Arimoto A."/>
            <person name="Ishii H."/>
            <person name="Satoh N."/>
            <person name="Nishiyama T."/>
            <person name="Hasebe M."/>
            <person name="Maruyama T."/>
            <person name="Minagawa J."/>
            <person name="Obokata J."/>
            <person name="Shigenobu S."/>
        </authorList>
    </citation>
    <scope>NUCLEOTIDE SEQUENCE [LARGE SCALE GENOMIC DNA]</scope>
</reference>
<evidence type="ECO:0000256" key="1">
    <source>
        <dbReference type="SAM" id="MobiDB-lite"/>
    </source>
</evidence>
<feature type="compositionally biased region" description="Basic and acidic residues" evidence="1">
    <location>
        <begin position="102"/>
        <end position="114"/>
    </location>
</feature>